<evidence type="ECO:0000256" key="3">
    <source>
        <dbReference type="PROSITE-ProRule" id="PRU00221"/>
    </source>
</evidence>
<dbReference type="Ensembl" id="ENSDLAT00005025693.2">
    <property type="protein sequence ID" value="ENSDLAP00005024020.2"/>
    <property type="gene ID" value="ENSDLAG00005009639.2"/>
</dbReference>
<feature type="repeat" description="WD" evidence="3">
    <location>
        <begin position="241"/>
        <end position="276"/>
    </location>
</feature>
<dbReference type="SUPFAM" id="SSF50978">
    <property type="entry name" value="WD40 repeat-like"/>
    <property type="match status" value="1"/>
</dbReference>
<dbReference type="GO" id="GO:0000480">
    <property type="term" value="P:endonucleolytic cleavage in 5'-ETS of tricistronic rRNA transcript (SSU-rRNA, 5.8S rRNA, LSU-rRNA)"/>
    <property type="evidence" value="ECO:0007669"/>
    <property type="project" value="TreeGrafter"/>
</dbReference>
<name>A0A8C4EW47_DICLA</name>
<sequence length="467" mass="50736">MTFDSTSTLLATGGCDGTIKLWDVVKQYCTHNLKGSSGVVHLVQFHPDISRLQLFSSSLDCGIRLWDLSSSQCVCVLQSHYSAVTSLSFSPDGDTMVSSGRDKICTVWDLKSRKAKRTVAVYEAVEGVVLLPENEDLSQIGVKSKGLHFITAGSKGILRVWEASTGRCVYTQTAVLAAVTAEHNILLYQLPGLTTQQQFVGYNDEVLDVKFLGKDDSHIVVATNSCQLKVFELLTNSCQILSGHTDTVLSLDVFKKGFLFASCAKDRSVRVWQMDSDSGQVHCVAQGSSHTNAVGSITCSRLKASFLVSGSQDCTVKVWDLPPDLSVTGADIHQLTPRTTEKAHDKDVNSVAVSPNDKLLASGSQDRTAKLWTCWPQPLQTAPQNCGACKTSAASRWGHDASVLKVVFVSRGTQLLTSGSDGLVKLWTIKTNECVKTLDAHQDKVWGLHDCGWEGTIISGYTYTFLT</sequence>
<proteinExistence type="predicted"/>
<reference evidence="4" key="1">
    <citation type="submission" date="2025-08" db="UniProtKB">
        <authorList>
            <consortium name="Ensembl"/>
        </authorList>
    </citation>
    <scope>IDENTIFICATION</scope>
</reference>
<organism evidence="4 5">
    <name type="scientific">Dicentrarchus labrax</name>
    <name type="common">European seabass</name>
    <name type="synonym">Morone labrax</name>
    <dbReference type="NCBI Taxonomy" id="13489"/>
    <lineage>
        <taxon>Eukaryota</taxon>
        <taxon>Metazoa</taxon>
        <taxon>Chordata</taxon>
        <taxon>Craniata</taxon>
        <taxon>Vertebrata</taxon>
        <taxon>Euteleostomi</taxon>
        <taxon>Actinopterygii</taxon>
        <taxon>Neopterygii</taxon>
        <taxon>Teleostei</taxon>
        <taxon>Neoteleostei</taxon>
        <taxon>Acanthomorphata</taxon>
        <taxon>Eupercaria</taxon>
        <taxon>Moronidae</taxon>
        <taxon>Dicentrarchus</taxon>
    </lineage>
</organism>
<dbReference type="InterPro" id="IPR001680">
    <property type="entry name" value="WD40_rpt"/>
</dbReference>
<dbReference type="InterPro" id="IPR015943">
    <property type="entry name" value="WD40/YVTN_repeat-like_dom_sf"/>
</dbReference>
<evidence type="ECO:0000256" key="2">
    <source>
        <dbReference type="ARBA" id="ARBA00022737"/>
    </source>
</evidence>
<dbReference type="Gene3D" id="2.130.10.10">
    <property type="entry name" value="YVTN repeat-like/Quinoprotein amine dehydrogenase"/>
    <property type="match status" value="4"/>
</dbReference>
<feature type="repeat" description="WD" evidence="3">
    <location>
        <begin position="77"/>
        <end position="118"/>
    </location>
</feature>
<feature type="repeat" description="WD" evidence="3">
    <location>
        <begin position="287"/>
        <end position="321"/>
    </location>
</feature>
<keyword evidence="1 3" id="KW-0853">WD repeat</keyword>
<evidence type="ECO:0000256" key="1">
    <source>
        <dbReference type="ARBA" id="ARBA00022574"/>
    </source>
</evidence>
<feature type="repeat" description="WD" evidence="3">
    <location>
        <begin position="341"/>
        <end position="372"/>
    </location>
</feature>
<feature type="repeat" description="WD" evidence="3">
    <location>
        <begin position="396"/>
        <end position="437"/>
    </location>
</feature>
<accession>A0A8C4EW47</accession>
<dbReference type="Proteomes" id="UP000694389">
    <property type="component" value="Unassembled WGS sequence"/>
</dbReference>
<dbReference type="PANTHER" id="PTHR19854:SF15">
    <property type="entry name" value="TRANSDUCIN BETA-LIKE PROTEIN 3"/>
    <property type="match status" value="1"/>
</dbReference>
<dbReference type="PANTHER" id="PTHR19854">
    <property type="entry name" value="TRANSDUCIN BETA-LIKE 3"/>
    <property type="match status" value="1"/>
</dbReference>
<dbReference type="GO" id="GO:0000472">
    <property type="term" value="P:endonucleolytic cleavage to generate mature 5'-end of SSU-rRNA from (SSU-rRNA, 5.8S rRNA, LSU-rRNA)"/>
    <property type="evidence" value="ECO:0007669"/>
    <property type="project" value="TreeGrafter"/>
</dbReference>
<dbReference type="CDD" id="cd00200">
    <property type="entry name" value="WD40"/>
    <property type="match status" value="1"/>
</dbReference>
<evidence type="ECO:0000313" key="5">
    <source>
        <dbReference type="Proteomes" id="UP000694389"/>
    </source>
</evidence>
<dbReference type="InterPro" id="IPR011047">
    <property type="entry name" value="Quinoprotein_ADH-like_sf"/>
</dbReference>
<evidence type="ECO:0000313" key="4">
    <source>
        <dbReference type="Ensembl" id="ENSDLAP00005024020.2"/>
    </source>
</evidence>
<dbReference type="SUPFAM" id="SSF50998">
    <property type="entry name" value="Quinoprotein alcohol dehydrogenase-like"/>
    <property type="match status" value="1"/>
</dbReference>
<dbReference type="PROSITE" id="PS00678">
    <property type="entry name" value="WD_REPEATS_1"/>
    <property type="match status" value="4"/>
</dbReference>
<keyword evidence="5" id="KW-1185">Reference proteome</keyword>
<dbReference type="PROSITE" id="PS50294">
    <property type="entry name" value="WD_REPEATS_REGION"/>
    <property type="match status" value="6"/>
</dbReference>
<dbReference type="GO" id="GO:0034511">
    <property type="term" value="F:U3 snoRNA binding"/>
    <property type="evidence" value="ECO:0007669"/>
    <property type="project" value="TreeGrafter"/>
</dbReference>
<feature type="repeat" description="WD" evidence="3">
    <location>
        <begin position="33"/>
        <end position="76"/>
    </location>
</feature>
<dbReference type="FunFam" id="2.130.10.10:FF:002453">
    <property type="entry name" value="Transducin beta like 3"/>
    <property type="match status" value="1"/>
</dbReference>
<dbReference type="AlphaFoldDB" id="A0A8C4EW47"/>
<dbReference type="InterPro" id="IPR020472">
    <property type="entry name" value="WD40_PAC1"/>
</dbReference>
<dbReference type="InterPro" id="IPR036322">
    <property type="entry name" value="WD40_repeat_dom_sf"/>
</dbReference>
<dbReference type="GeneTree" id="ENSGT00940000157651"/>
<keyword evidence="2" id="KW-0677">Repeat</keyword>
<feature type="repeat" description="WD" evidence="3">
    <location>
        <begin position="1"/>
        <end position="24"/>
    </location>
</feature>
<reference evidence="4" key="2">
    <citation type="submission" date="2025-09" db="UniProtKB">
        <authorList>
            <consortium name="Ensembl"/>
        </authorList>
    </citation>
    <scope>IDENTIFICATION</scope>
</reference>
<dbReference type="Pfam" id="PF00400">
    <property type="entry name" value="WD40"/>
    <property type="match status" value="7"/>
</dbReference>
<dbReference type="SMART" id="SM00320">
    <property type="entry name" value="WD40"/>
    <property type="match status" value="9"/>
</dbReference>
<dbReference type="PROSITE" id="PS50082">
    <property type="entry name" value="WD_REPEATS_2"/>
    <property type="match status" value="7"/>
</dbReference>
<dbReference type="PRINTS" id="PR00320">
    <property type="entry name" value="GPROTEINBRPT"/>
</dbReference>
<gene>
    <name evidence="4" type="primary">tbl3</name>
</gene>
<dbReference type="InterPro" id="IPR019775">
    <property type="entry name" value="WD40_repeat_CS"/>
</dbReference>
<dbReference type="GO" id="GO:0005730">
    <property type="term" value="C:nucleolus"/>
    <property type="evidence" value="ECO:0007669"/>
    <property type="project" value="TreeGrafter"/>
</dbReference>
<dbReference type="GO" id="GO:0030686">
    <property type="term" value="C:90S preribosome"/>
    <property type="evidence" value="ECO:0007669"/>
    <property type="project" value="TreeGrafter"/>
</dbReference>
<protein>
    <submittedName>
        <fullName evidence="4">Transducin beta like 3</fullName>
    </submittedName>
</protein>